<comment type="caution">
    <text evidence="2">The sequence shown here is derived from an EMBL/GenBank/DDBJ whole genome shotgun (WGS) entry which is preliminary data.</text>
</comment>
<keyword evidence="1" id="KW-0812">Transmembrane</keyword>
<dbReference type="Proteomes" id="UP000639643">
    <property type="component" value="Unassembled WGS sequence"/>
</dbReference>
<accession>A0A8H6KHY9</accession>
<evidence type="ECO:0000256" key="1">
    <source>
        <dbReference type="SAM" id="Phobius"/>
    </source>
</evidence>
<evidence type="ECO:0000313" key="3">
    <source>
        <dbReference type="Proteomes" id="UP000639643"/>
    </source>
</evidence>
<keyword evidence="1" id="KW-0472">Membrane</keyword>
<keyword evidence="1" id="KW-1133">Transmembrane helix</keyword>
<organism evidence="2 3">
    <name type="scientific">Colletotrichum musicola</name>
    <dbReference type="NCBI Taxonomy" id="2175873"/>
    <lineage>
        <taxon>Eukaryota</taxon>
        <taxon>Fungi</taxon>
        <taxon>Dikarya</taxon>
        <taxon>Ascomycota</taxon>
        <taxon>Pezizomycotina</taxon>
        <taxon>Sordariomycetes</taxon>
        <taxon>Hypocreomycetidae</taxon>
        <taxon>Glomerellales</taxon>
        <taxon>Glomerellaceae</taxon>
        <taxon>Colletotrichum</taxon>
        <taxon>Colletotrichum orchidearum species complex</taxon>
    </lineage>
</organism>
<evidence type="ECO:0000313" key="2">
    <source>
        <dbReference type="EMBL" id="KAF6831086.1"/>
    </source>
</evidence>
<keyword evidence="3" id="KW-1185">Reference proteome</keyword>
<reference evidence="2" key="1">
    <citation type="journal article" date="2020" name="Phytopathology">
        <title>Genome Sequence Resources of Colletotrichum truncatum, C. plurivorum, C. musicola, and C. sojae: Four Species Pathogenic to Soybean (Glycine max).</title>
        <authorList>
            <person name="Rogerio F."/>
            <person name="Boufleur T.R."/>
            <person name="Ciampi-Guillardi M."/>
            <person name="Sukno S.A."/>
            <person name="Thon M.R."/>
            <person name="Massola Junior N.S."/>
            <person name="Baroncelli R."/>
        </authorList>
    </citation>
    <scope>NUCLEOTIDE SEQUENCE</scope>
    <source>
        <strain evidence="2">LFN0074</strain>
    </source>
</reference>
<dbReference type="EMBL" id="WIGM01000269">
    <property type="protein sequence ID" value="KAF6831086.1"/>
    <property type="molecule type" value="Genomic_DNA"/>
</dbReference>
<proteinExistence type="predicted"/>
<sequence length="59" mass="6152">MSFPETQAWLGDHGINVLTIEVGVLVVAGVASVLVLSKGISMYRTGIAVEEALVRSGPL</sequence>
<name>A0A8H6KHY9_9PEZI</name>
<gene>
    <name evidence="2" type="ORF">CMUS01_07471</name>
</gene>
<dbReference type="AlphaFoldDB" id="A0A8H6KHY9"/>
<protein>
    <submittedName>
        <fullName evidence="2">Uncharacterized protein</fullName>
    </submittedName>
</protein>
<feature type="transmembrane region" description="Helical" evidence="1">
    <location>
        <begin position="15"/>
        <end position="36"/>
    </location>
</feature>